<protein>
    <recommendedName>
        <fullName evidence="5">Zinc finger DksA/TraR C4-type domain-containing protein</fullName>
    </recommendedName>
</protein>
<dbReference type="InterPro" id="IPR000962">
    <property type="entry name" value="Znf_DskA_TraR"/>
</dbReference>
<organism evidence="6 7">
    <name type="scientific">Nocardioides koreensis</name>
    <dbReference type="NCBI Taxonomy" id="433651"/>
    <lineage>
        <taxon>Bacteria</taxon>
        <taxon>Bacillati</taxon>
        <taxon>Actinomycetota</taxon>
        <taxon>Actinomycetes</taxon>
        <taxon>Propionibacteriales</taxon>
        <taxon>Nocardioidaceae</taxon>
        <taxon>Nocardioides</taxon>
    </lineage>
</organism>
<evidence type="ECO:0000259" key="5">
    <source>
        <dbReference type="Pfam" id="PF01258"/>
    </source>
</evidence>
<keyword evidence="3" id="KW-0862">Zinc</keyword>
<dbReference type="PANTHER" id="PTHR33823:SF2">
    <property type="entry name" value="RNA POLYMERASE-BINDING TRANSCRIPTION FACTOR DKSA"/>
    <property type="match status" value="1"/>
</dbReference>
<feature type="domain" description="Zinc finger DksA/TraR C4-type" evidence="5">
    <location>
        <begin position="72"/>
        <end position="100"/>
    </location>
</feature>
<evidence type="ECO:0000256" key="3">
    <source>
        <dbReference type="ARBA" id="ARBA00022833"/>
    </source>
</evidence>
<keyword evidence="1" id="KW-0479">Metal-binding</keyword>
<evidence type="ECO:0000313" key="7">
    <source>
        <dbReference type="Proteomes" id="UP001501771"/>
    </source>
</evidence>
<evidence type="ECO:0000256" key="1">
    <source>
        <dbReference type="ARBA" id="ARBA00022723"/>
    </source>
</evidence>
<dbReference type="Gene3D" id="1.20.120.910">
    <property type="entry name" value="DksA, coiled-coil domain"/>
    <property type="match status" value="1"/>
</dbReference>
<gene>
    <name evidence="6" type="ORF">GCM10009844_13050</name>
</gene>
<sequence length="105" mass="11282">MRDDLLAKRAELLDELGLLEAPPGERGEIAFGKRVGEGTAMAVDRLSQVAVHDKLQVMMADVERALAKLDEGSYGTCDACGGPVGEGRLEVLPWATLCVEDATRR</sequence>
<keyword evidence="2" id="KW-0863">Zinc-finger</keyword>
<dbReference type="Pfam" id="PF01258">
    <property type="entry name" value="zf-dskA_traR"/>
    <property type="match status" value="1"/>
</dbReference>
<dbReference type="PROSITE" id="PS51128">
    <property type="entry name" value="ZF_DKSA_2"/>
    <property type="match status" value="1"/>
</dbReference>
<dbReference type="EMBL" id="BAAAQR010000003">
    <property type="protein sequence ID" value="GAA2142160.1"/>
    <property type="molecule type" value="Genomic_DNA"/>
</dbReference>
<evidence type="ECO:0000256" key="4">
    <source>
        <dbReference type="PROSITE-ProRule" id="PRU00510"/>
    </source>
</evidence>
<reference evidence="6 7" key="1">
    <citation type="journal article" date="2019" name="Int. J. Syst. Evol. Microbiol.">
        <title>The Global Catalogue of Microorganisms (GCM) 10K type strain sequencing project: providing services to taxonomists for standard genome sequencing and annotation.</title>
        <authorList>
            <consortium name="The Broad Institute Genomics Platform"/>
            <consortium name="The Broad Institute Genome Sequencing Center for Infectious Disease"/>
            <person name="Wu L."/>
            <person name="Ma J."/>
        </authorList>
    </citation>
    <scope>NUCLEOTIDE SEQUENCE [LARGE SCALE GENOMIC DNA]</scope>
    <source>
        <strain evidence="6 7">JCM 16022</strain>
    </source>
</reference>
<evidence type="ECO:0000256" key="2">
    <source>
        <dbReference type="ARBA" id="ARBA00022771"/>
    </source>
</evidence>
<evidence type="ECO:0000313" key="6">
    <source>
        <dbReference type="EMBL" id="GAA2142160.1"/>
    </source>
</evidence>
<dbReference type="Proteomes" id="UP001501771">
    <property type="component" value="Unassembled WGS sequence"/>
</dbReference>
<feature type="zinc finger region" description="dksA C4-type" evidence="4">
    <location>
        <begin position="77"/>
        <end position="101"/>
    </location>
</feature>
<dbReference type="SUPFAM" id="SSF57716">
    <property type="entry name" value="Glucocorticoid receptor-like (DNA-binding domain)"/>
    <property type="match status" value="1"/>
</dbReference>
<comment type="caution">
    <text evidence="6">The sequence shown here is derived from an EMBL/GenBank/DDBJ whole genome shotgun (WGS) entry which is preliminary data.</text>
</comment>
<accession>A0ABN2ZH47</accession>
<name>A0ABN2ZH47_9ACTN</name>
<keyword evidence="7" id="KW-1185">Reference proteome</keyword>
<proteinExistence type="predicted"/>
<dbReference type="PANTHER" id="PTHR33823">
    <property type="entry name" value="RNA POLYMERASE-BINDING TRANSCRIPTION FACTOR DKSA-RELATED"/>
    <property type="match status" value="1"/>
</dbReference>